<evidence type="ECO:0000256" key="1">
    <source>
        <dbReference type="ARBA" id="ARBA00004308"/>
    </source>
</evidence>
<evidence type="ECO:0000256" key="3">
    <source>
        <dbReference type="ARBA" id="ARBA00023136"/>
    </source>
</evidence>
<proteinExistence type="predicted"/>
<evidence type="ECO:0000256" key="5">
    <source>
        <dbReference type="SAM" id="MobiDB-lite"/>
    </source>
</evidence>
<dbReference type="AlphaFoldDB" id="A0A9X6RJJ5"/>
<dbReference type="SMART" id="SM00248">
    <property type="entry name" value="ANK"/>
    <property type="match status" value="3"/>
</dbReference>
<evidence type="ECO:0000256" key="2">
    <source>
        <dbReference type="ARBA" id="ARBA00022737"/>
    </source>
</evidence>
<name>A0A9X6RJJ5_HYPEX</name>
<organism evidence="7 8">
    <name type="scientific">Hypsibius exemplaris</name>
    <name type="common">Freshwater tardigrade</name>
    <dbReference type="NCBI Taxonomy" id="2072580"/>
    <lineage>
        <taxon>Eukaryota</taxon>
        <taxon>Metazoa</taxon>
        <taxon>Ecdysozoa</taxon>
        <taxon>Tardigrada</taxon>
        <taxon>Eutardigrada</taxon>
        <taxon>Parachela</taxon>
        <taxon>Hypsibioidea</taxon>
        <taxon>Hypsibiidae</taxon>
        <taxon>Hypsibius</taxon>
    </lineage>
</organism>
<feature type="repeat" description="ANK" evidence="4">
    <location>
        <begin position="59"/>
        <end position="84"/>
    </location>
</feature>
<reference evidence="8" key="1">
    <citation type="submission" date="2017-01" db="EMBL/GenBank/DDBJ databases">
        <title>Comparative genomics of anhydrobiosis in the tardigrade Hypsibius dujardini.</title>
        <authorList>
            <person name="Yoshida Y."/>
            <person name="Koutsovoulos G."/>
            <person name="Laetsch D."/>
            <person name="Stevens L."/>
            <person name="Kumar S."/>
            <person name="Horikawa D."/>
            <person name="Ishino K."/>
            <person name="Komine S."/>
            <person name="Tomita M."/>
            <person name="Blaxter M."/>
            <person name="Arakawa K."/>
        </authorList>
    </citation>
    <scope>NUCLEOTIDE SEQUENCE [LARGE SCALE GENOMIC DNA]</scope>
    <source>
        <strain evidence="8">Z151</strain>
    </source>
</reference>
<dbReference type="InterPro" id="IPR021832">
    <property type="entry name" value="ANKRD13"/>
</dbReference>
<accession>A0A9X6RJJ5</accession>
<evidence type="ECO:0000313" key="7">
    <source>
        <dbReference type="EMBL" id="OWA49954.1"/>
    </source>
</evidence>
<dbReference type="PANTHER" id="PTHR12447">
    <property type="entry name" value="ANKYRIN REPEAT DOMAIN-CONTAINING PROTEIN 13"/>
    <property type="match status" value="1"/>
</dbReference>
<dbReference type="GO" id="GO:0012505">
    <property type="term" value="C:endomembrane system"/>
    <property type="evidence" value="ECO:0007669"/>
    <property type="project" value="UniProtKB-SubCell"/>
</dbReference>
<dbReference type="GO" id="GO:0005737">
    <property type="term" value="C:cytoplasm"/>
    <property type="evidence" value="ECO:0007669"/>
    <property type="project" value="TreeGrafter"/>
</dbReference>
<dbReference type="Pfam" id="PF12796">
    <property type="entry name" value="Ank_2"/>
    <property type="match status" value="1"/>
</dbReference>
<evidence type="ECO:0000256" key="4">
    <source>
        <dbReference type="PROSITE-ProRule" id="PRU00023"/>
    </source>
</evidence>
<gene>
    <name evidence="7" type="ORF">BV898_14487</name>
</gene>
<keyword evidence="8" id="KW-1185">Reference proteome</keyword>
<dbReference type="Proteomes" id="UP000192578">
    <property type="component" value="Unassembled WGS sequence"/>
</dbReference>
<dbReference type="InterPro" id="IPR002110">
    <property type="entry name" value="Ankyrin_rpt"/>
</dbReference>
<dbReference type="PANTHER" id="PTHR12447:SF31">
    <property type="entry name" value="LD31969P"/>
    <property type="match status" value="1"/>
</dbReference>
<feature type="domain" description="Ankyrin repeat" evidence="6">
    <location>
        <begin position="177"/>
        <end position="502"/>
    </location>
</feature>
<dbReference type="SUPFAM" id="SSF48403">
    <property type="entry name" value="Ankyrin repeat"/>
    <property type="match status" value="1"/>
</dbReference>
<dbReference type="Gene3D" id="1.25.40.20">
    <property type="entry name" value="Ankyrin repeat-containing domain"/>
    <property type="match status" value="1"/>
</dbReference>
<evidence type="ECO:0000259" key="6">
    <source>
        <dbReference type="Pfam" id="PF11904"/>
    </source>
</evidence>
<feature type="region of interest" description="Disordered" evidence="5">
    <location>
        <begin position="328"/>
        <end position="349"/>
    </location>
</feature>
<comment type="subcellular location">
    <subcellularLocation>
        <location evidence="1">Endomembrane system</location>
    </subcellularLocation>
</comment>
<comment type="caution">
    <text evidence="7">The sequence shown here is derived from an EMBL/GenBank/DDBJ whole genome shotgun (WGS) entry which is preliminary data.</text>
</comment>
<dbReference type="PROSITE" id="PS50088">
    <property type="entry name" value="ANK_REPEAT"/>
    <property type="match status" value="1"/>
</dbReference>
<dbReference type="Pfam" id="PF11904">
    <property type="entry name" value="ANKRD13_C"/>
    <property type="match status" value="1"/>
</dbReference>
<dbReference type="InterPro" id="IPR036770">
    <property type="entry name" value="Ankyrin_rpt-contain_sf"/>
</dbReference>
<keyword evidence="3" id="KW-0472">Membrane</keyword>
<dbReference type="EMBL" id="MTYJ01000178">
    <property type="protein sequence ID" value="OWA49954.1"/>
    <property type="molecule type" value="Genomic_DNA"/>
</dbReference>
<keyword evidence="4" id="KW-0040">ANK repeat</keyword>
<keyword evidence="2" id="KW-0677">Repeat</keyword>
<dbReference type="InterPro" id="IPR055285">
    <property type="entry name" value="ANKRD13_C"/>
</dbReference>
<dbReference type="OrthoDB" id="1585644at2759"/>
<dbReference type="PROSITE" id="PS50297">
    <property type="entry name" value="ANK_REP_REGION"/>
    <property type="match status" value="1"/>
</dbReference>
<protein>
    <submittedName>
        <fullName evidence="7">Ankyrin repeat domain-containing protein 13A</fullName>
    </submittedName>
</protein>
<sequence length="538" mass="60472">MGDDHGEGDETALLAGGNPVDILQRYPLHLAVWKNEISLLRRLCINLQNKDLMEERDPHGRTPLLLAVCLDYFECAQVLLENGAVCGNSVRSPDGWSAVHEATCTGDVELLSLILQYRDFQRLALIRDLDTDLLGKLREVPDFYVEMRWEFASWIPFVARLCPYDICKIYKKGANVRLDTTLVGFENNSWTRGKRSLMFVERNGEMAFHEIDHDARIVRTEKSAAPPSDVSDDAFMQLQSAIPTDAVLQQRMRTPVMLTSLDSASIKFERARSGFLWRSDKVEEVSGHACKVFAASNVTFVTRSRTEHLTDNDKKALREELAKNPLNGLFSSASKGPVDGTEPSLATEPDVPLVSEEQRIFNPTTVTCEEYFDESVELGDRDIGRPKHLSKRQKSFKANLWLCDEYPLSLREQVLPVIDMMASTNAHFAKLKDFITLHLPSGFPVKIEIPLFHVLTAKITFENIYGSLTPVESVTYTAPAEDGDLPGSCKIDDSVFQIPDDYERGEAWWRDDLAAMEEEEVADDIAATLHSELNDGAP</sequence>
<evidence type="ECO:0000313" key="8">
    <source>
        <dbReference type="Proteomes" id="UP000192578"/>
    </source>
</evidence>